<keyword evidence="3" id="KW-1185">Reference proteome</keyword>
<evidence type="ECO:0000256" key="1">
    <source>
        <dbReference type="SAM" id="MobiDB-lite"/>
    </source>
</evidence>
<dbReference type="AlphaFoldDB" id="A0A5C3KFX5"/>
<evidence type="ECO:0000313" key="3">
    <source>
        <dbReference type="Proteomes" id="UP000307440"/>
    </source>
</evidence>
<reference evidence="2 3" key="1">
    <citation type="journal article" date="2019" name="Nat. Ecol. Evol.">
        <title>Megaphylogeny resolves global patterns of mushroom evolution.</title>
        <authorList>
            <person name="Varga T."/>
            <person name="Krizsan K."/>
            <person name="Foldi C."/>
            <person name="Dima B."/>
            <person name="Sanchez-Garcia M."/>
            <person name="Sanchez-Ramirez S."/>
            <person name="Szollosi G.J."/>
            <person name="Szarkandi J.G."/>
            <person name="Papp V."/>
            <person name="Albert L."/>
            <person name="Andreopoulos W."/>
            <person name="Angelini C."/>
            <person name="Antonin V."/>
            <person name="Barry K.W."/>
            <person name="Bougher N.L."/>
            <person name="Buchanan P."/>
            <person name="Buyck B."/>
            <person name="Bense V."/>
            <person name="Catcheside P."/>
            <person name="Chovatia M."/>
            <person name="Cooper J."/>
            <person name="Damon W."/>
            <person name="Desjardin D."/>
            <person name="Finy P."/>
            <person name="Geml J."/>
            <person name="Haridas S."/>
            <person name="Hughes K."/>
            <person name="Justo A."/>
            <person name="Karasinski D."/>
            <person name="Kautmanova I."/>
            <person name="Kiss B."/>
            <person name="Kocsube S."/>
            <person name="Kotiranta H."/>
            <person name="LaButti K.M."/>
            <person name="Lechner B.E."/>
            <person name="Liimatainen K."/>
            <person name="Lipzen A."/>
            <person name="Lukacs Z."/>
            <person name="Mihaltcheva S."/>
            <person name="Morgado L.N."/>
            <person name="Niskanen T."/>
            <person name="Noordeloos M.E."/>
            <person name="Ohm R.A."/>
            <person name="Ortiz-Santana B."/>
            <person name="Ovrebo C."/>
            <person name="Racz N."/>
            <person name="Riley R."/>
            <person name="Savchenko A."/>
            <person name="Shiryaev A."/>
            <person name="Soop K."/>
            <person name="Spirin V."/>
            <person name="Szebenyi C."/>
            <person name="Tomsovsky M."/>
            <person name="Tulloss R.E."/>
            <person name="Uehling J."/>
            <person name="Grigoriev I.V."/>
            <person name="Vagvolgyi C."/>
            <person name="Papp T."/>
            <person name="Martin F.M."/>
            <person name="Miettinen O."/>
            <person name="Hibbett D.S."/>
            <person name="Nagy L.G."/>
        </authorList>
    </citation>
    <scope>NUCLEOTIDE SEQUENCE [LARGE SCALE GENOMIC DNA]</scope>
    <source>
        <strain evidence="2 3">CBS 121175</strain>
    </source>
</reference>
<dbReference type="OrthoDB" id="3032433at2759"/>
<evidence type="ECO:0000313" key="2">
    <source>
        <dbReference type="EMBL" id="TFK18737.1"/>
    </source>
</evidence>
<proteinExistence type="predicted"/>
<organism evidence="2 3">
    <name type="scientific">Coprinopsis marcescibilis</name>
    <name type="common">Agaric fungus</name>
    <name type="synonym">Psathyrella marcescibilis</name>
    <dbReference type="NCBI Taxonomy" id="230819"/>
    <lineage>
        <taxon>Eukaryota</taxon>
        <taxon>Fungi</taxon>
        <taxon>Dikarya</taxon>
        <taxon>Basidiomycota</taxon>
        <taxon>Agaricomycotina</taxon>
        <taxon>Agaricomycetes</taxon>
        <taxon>Agaricomycetidae</taxon>
        <taxon>Agaricales</taxon>
        <taxon>Agaricineae</taxon>
        <taxon>Psathyrellaceae</taxon>
        <taxon>Coprinopsis</taxon>
    </lineage>
</organism>
<dbReference type="Proteomes" id="UP000307440">
    <property type="component" value="Unassembled WGS sequence"/>
</dbReference>
<sequence>MDVCCPQNPPFHFVESGIQSLVISLAILQLATYLSTNINSFDLREHIQRALELRVPLYDLVNVSRISSGATFARRGALTTSDGRPKTMIQKQRVTENRACHGSVSDRGEGLSQPKGKGMDPRNWEQVELGSDADL</sequence>
<protein>
    <submittedName>
        <fullName evidence="2">Uncharacterized protein</fullName>
    </submittedName>
</protein>
<feature type="compositionally biased region" description="Basic and acidic residues" evidence="1">
    <location>
        <begin position="93"/>
        <end position="109"/>
    </location>
</feature>
<feature type="region of interest" description="Disordered" evidence="1">
    <location>
        <begin position="78"/>
        <end position="135"/>
    </location>
</feature>
<accession>A0A5C3KFX5</accession>
<name>A0A5C3KFX5_COPMA</name>
<dbReference type="EMBL" id="ML210381">
    <property type="protein sequence ID" value="TFK18737.1"/>
    <property type="molecule type" value="Genomic_DNA"/>
</dbReference>
<gene>
    <name evidence="2" type="ORF">FA15DRAFT_709595</name>
</gene>